<comment type="function">
    <text evidence="5">An accessory protein needed during the final step in the assembly of 30S ribosomal subunit, possibly for assembly of the head region. Essential for efficient processing of 16S rRNA. May be needed both before and after RbfA during the maturation of 16S rRNA. It has affinity for free ribosomal 30S subunits but not for 70S ribosomes.</text>
</comment>
<dbReference type="Proteomes" id="UP000029409">
    <property type="component" value="Chromosome"/>
</dbReference>
<keyword evidence="1 5" id="KW-0963">Cytoplasm</keyword>
<keyword evidence="3 5" id="KW-0698">rRNA processing</keyword>
<dbReference type="KEGG" id="pdu:PDUR_16730"/>
<keyword evidence="9" id="KW-1185">Reference proteome</keyword>
<dbReference type="EMBL" id="CP009288">
    <property type="protein sequence ID" value="AIQ13377.1"/>
    <property type="molecule type" value="Genomic_DNA"/>
</dbReference>
<dbReference type="OrthoDB" id="9810331at2"/>
<dbReference type="SUPFAM" id="SSF50447">
    <property type="entry name" value="Translation proteins"/>
    <property type="match status" value="1"/>
</dbReference>
<dbReference type="RefSeq" id="WP_042207170.1">
    <property type="nucleotide sequence ID" value="NZ_CP009288.1"/>
</dbReference>
<dbReference type="PANTHER" id="PTHR33692">
    <property type="entry name" value="RIBOSOME MATURATION FACTOR RIMM"/>
    <property type="match status" value="1"/>
</dbReference>
<evidence type="ECO:0000256" key="3">
    <source>
        <dbReference type="ARBA" id="ARBA00022552"/>
    </source>
</evidence>
<dbReference type="InterPro" id="IPR011033">
    <property type="entry name" value="PRC_barrel-like_sf"/>
</dbReference>
<dbReference type="InterPro" id="IPR036976">
    <property type="entry name" value="RimM_N_sf"/>
</dbReference>
<dbReference type="STRING" id="44251.PDUR_16730"/>
<evidence type="ECO:0000259" key="7">
    <source>
        <dbReference type="Pfam" id="PF24986"/>
    </source>
</evidence>
<organism evidence="8 9">
    <name type="scientific">Paenibacillus durus</name>
    <name type="common">Paenibacillus azotofixans</name>
    <dbReference type="NCBI Taxonomy" id="44251"/>
    <lineage>
        <taxon>Bacteria</taxon>
        <taxon>Bacillati</taxon>
        <taxon>Bacillota</taxon>
        <taxon>Bacilli</taxon>
        <taxon>Bacillales</taxon>
        <taxon>Paenibacillaceae</taxon>
        <taxon>Paenibacillus</taxon>
    </lineage>
</organism>
<dbReference type="AlphaFoldDB" id="A0A089HQN6"/>
<proteinExistence type="inferred from homology"/>
<dbReference type="eggNOG" id="COG0806">
    <property type="taxonomic scope" value="Bacteria"/>
</dbReference>
<dbReference type="GO" id="GO:0042274">
    <property type="term" value="P:ribosomal small subunit biogenesis"/>
    <property type="evidence" value="ECO:0007669"/>
    <property type="project" value="UniProtKB-UniRule"/>
</dbReference>
<feature type="domain" description="RimM N-terminal" evidence="6">
    <location>
        <begin position="7"/>
        <end position="90"/>
    </location>
</feature>
<evidence type="ECO:0000256" key="1">
    <source>
        <dbReference type="ARBA" id="ARBA00022490"/>
    </source>
</evidence>
<comment type="subcellular location">
    <subcellularLocation>
        <location evidence="5">Cytoplasm</location>
    </subcellularLocation>
</comment>
<dbReference type="GO" id="GO:0005840">
    <property type="term" value="C:ribosome"/>
    <property type="evidence" value="ECO:0007669"/>
    <property type="project" value="InterPro"/>
</dbReference>
<dbReference type="SUPFAM" id="SSF50346">
    <property type="entry name" value="PRC-barrel domain"/>
    <property type="match status" value="1"/>
</dbReference>
<dbReference type="HAMAP" id="MF_00014">
    <property type="entry name" value="Ribosome_mat_RimM"/>
    <property type="match status" value="1"/>
</dbReference>
<dbReference type="GO" id="GO:0006364">
    <property type="term" value="P:rRNA processing"/>
    <property type="evidence" value="ECO:0007669"/>
    <property type="project" value="UniProtKB-UniRule"/>
</dbReference>
<dbReference type="InterPro" id="IPR011961">
    <property type="entry name" value="RimM"/>
</dbReference>
<feature type="domain" description="Ribosome maturation factor RimM PRC barrel" evidence="7">
    <location>
        <begin position="104"/>
        <end position="173"/>
    </location>
</feature>
<dbReference type="InterPro" id="IPR056792">
    <property type="entry name" value="PRC_RimM"/>
</dbReference>
<dbReference type="InterPro" id="IPR002676">
    <property type="entry name" value="RimM_N"/>
</dbReference>
<dbReference type="Pfam" id="PF24986">
    <property type="entry name" value="PRC_RimM"/>
    <property type="match status" value="1"/>
</dbReference>
<evidence type="ECO:0000256" key="2">
    <source>
        <dbReference type="ARBA" id="ARBA00022517"/>
    </source>
</evidence>
<dbReference type="Pfam" id="PF01782">
    <property type="entry name" value="RimM"/>
    <property type="match status" value="1"/>
</dbReference>
<dbReference type="PANTHER" id="PTHR33692:SF1">
    <property type="entry name" value="RIBOSOME MATURATION FACTOR RIMM"/>
    <property type="match status" value="1"/>
</dbReference>
<dbReference type="GO" id="GO:0043022">
    <property type="term" value="F:ribosome binding"/>
    <property type="evidence" value="ECO:0007669"/>
    <property type="project" value="InterPro"/>
</dbReference>
<protein>
    <recommendedName>
        <fullName evidence="5">Ribosome maturation factor RimM</fullName>
    </recommendedName>
</protein>
<name>A0A089HQN6_PAEDU</name>
<dbReference type="NCBIfam" id="TIGR02273">
    <property type="entry name" value="16S_RimM"/>
    <property type="match status" value="1"/>
</dbReference>
<evidence type="ECO:0000313" key="8">
    <source>
        <dbReference type="EMBL" id="AIQ13377.1"/>
    </source>
</evidence>
<sequence>MTESLLTVGKLVNTHGIRGEIKILSRTDFPEVRFAPGSKLLIFPEDGKGQFEVTVEAAREHKGMYIVKLKGYNDINQVEKYKGSLIKVTEGDRVELPENEYYFHDIIGCEVYTAEAEAAPLGVISEILTPGANDVWVVRRPKGQDILIPVIDDVVLDVDVPNKRVKIQLMEGLLS</sequence>
<comment type="domain">
    <text evidence="5">The PRC barrel domain binds ribosomal protein uS19.</text>
</comment>
<dbReference type="Gene3D" id="2.40.30.60">
    <property type="entry name" value="RimM"/>
    <property type="match status" value="1"/>
</dbReference>
<keyword evidence="2 5" id="KW-0690">Ribosome biogenesis</keyword>
<evidence type="ECO:0000259" key="6">
    <source>
        <dbReference type="Pfam" id="PF01782"/>
    </source>
</evidence>
<evidence type="ECO:0000256" key="5">
    <source>
        <dbReference type="HAMAP-Rule" id="MF_00014"/>
    </source>
</evidence>
<comment type="subunit">
    <text evidence="5">Binds ribosomal protein uS19.</text>
</comment>
<evidence type="ECO:0000256" key="4">
    <source>
        <dbReference type="ARBA" id="ARBA00023186"/>
    </source>
</evidence>
<reference evidence="8 9" key="1">
    <citation type="submission" date="2014-08" db="EMBL/GenBank/DDBJ databases">
        <title>Comparative genomics of the Paenibacillus odorifer group.</title>
        <authorList>
            <person name="den Bakker H.C."/>
            <person name="Tsai Y.-C."/>
            <person name="Martin N."/>
            <person name="Korlach J."/>
            <person name="Wiedmann M."/>
        </authorList>
    </citation>
    <scope>NUCLEOTIDE SEQUENCE [LARGE SCALE GENOMIC DNA]</scope>
    <source>
        <strain evidence="8 9">DSM 1735</strain>
    </source>
</reference>
<gene>
    <name evidence="5" type="primary">rimM</name>
    <name evidence="8" type="ORF">PDUR_16730</name>
</gene>
<dbReference type="InterPro" id="IPR009000">
    <property type="entry name" value="Transl_B-barrel_sf"/>
</dbReference>
<accession>A0A089HQN6</accession>
<comment type="similarity">
    <text evidence="5">Belongs to the RimM family.</text>
</comment>
<evidence type="ECO:0000313" key="9">
    <source>
        <dbReference type="Proteomes" id="UP000029409"/>
    </source>
</evidence>
<dbReference type="GO" id="GO:0005737">
    <property type="term" value="C:cytoplasm"/>
    <property type="evidence" value="ECO:0007669"/>
    <property type="project" value="UniProtKB-SubCell"/>
</dbReference>
<keyword evidence="4 5" id="KW-0143">Chaperone</keyword>
<dbReference type="Gene3D" id="2.30.30.240">
    <property type="entry name" value="PRC-barrel domain"/>
    <property type="match status" value="1"/>
</dbReference>